<proteinExistence type="predicted"/>
<name>A0A7W9FLI1_9HYPH</name>
<dbReference type="Pfam" id="PF03797">
    <property type="entry name" value="Autotransporter"/>
    <property type="match status" value="1"/>
</dbReference>
<dbReference type="InterPro" id="IPR006315">
    <property type="entry name" value="OM_autotransptr_brl_dom"/>
</dbReference>
<evidence type="ECO:0000313" key="3">
    <source>
        <dbReference type="Proteomes" id="UP000523821"/>
    </source>
</evidence>
<dbReference type="RefSeq" id="WP_183855055.1">
    <property type="nucleotide sequence ID" value="NZ_JACHOO010000003.1"/>
</dbReference>
<dbReference type="SUPFAM" id="SSF50969">
    <property type="entry name" value="YVTN repeat-like/Quinoprotein amine dehydrogenase"/>
    <property type="match status" value="1"/>
</dbReference>
<accession>A0A7W9FLI1</accession>
<feature type="domain" description="Autotransporter" evidence="1">
    <location>
        <begin position="469"/>
        <end position="763"/>
    </location>
</feature>
<dbReference type="Proteomes" id="UP000523821">
    <property type="component" value="Unassembled WGS sequence"/>
</dbReference>
<evidence type="ECO:0000259" key="1">
    <source>
        <dbReference type="PROSITE" id="PS51208"/>
    </source>
</evidence>
<protein>
    <recommendedName>
        <fullName evidence="1">Autotransporter domain-containing protein</fullName>
    </recommendedName>
</protein>
<dbReference type="Gene3D" id="2.40.128.130">
    <property type="entry name" value="Autotransporter beta-domain"/>
    <property type="match status" value="1"/>
</dbReference>
<dbReference type="NCBIfam" id="TIGR01414">
    <property type="entry name" value="autotrans_barl"/>
    <property type="match status" value="1"/>
</dbReference>
<dbReference type="SUPFAM" id="SSF103515">
    <property type="entry name" value="Autotransporter"/>
    <property type="match status" value="1"/>
</dbReference>
<dbReference type="GO" id="GO:0019867">
    <property type="term" value="C:outer membrane"/>
    <property type="evidence" value="ECO:0007669"/>
    <property type="project" value="InterPro"/>
</dbReference>
<gene>
    <name evidence="2" type="ORF">GGQ63_001919</name>
</gene>
<dbReference type="EMBL" id="JACHOO010000003">
    <property type="protein sequence ID" value="MBB5752865.1"/>
    <property type="molecule type" value="Genomic_DNA"/>
</dbReference>
<evidence type="ECO:0000313" key="2">
    <source>
        <dbReference type="EMBL" id="MBB5752865.1"/>
    </source>
</evidence>
<dbReference type="SMART" id="SM00869">
    <property type="entry name" value="Autotransporter"/>
    <property type="match status" value="1"/>
</dbReference>
<dbReference type="InterPro" id="IPR036709">
    <property type="entry name" value="Autotransporte_beta_dom_sf"/>
</dbReference>
<dbReference type="AlphaFoldDB" id="A0A7W9FLI1"/>
<dbReference type="PROSITE" id="PS51208">
    <property type="entry name" value="AUTOTRANSPORTER"/>
    <property type="match status" value="1"/>
</dbReference>
<sequence>MASTNGSGARRSAGRIGGAALAVLLATSILTPASSAELATNPLSGFSLDSDQSQLLFYISALFRPSVLARDGSVALVWTGPEEARTFGLWDGGEPRPITVSDYPFYGIGLSDDGSRYFGTVNDAAAFDSAVFFDGTSFVPLGRLTSPSTKSGDEPWALSGDGSVIVGGAYSASVGDGVTSVPVYWEADGTIHQLYTTSGAGVAWRVSYDGTYAFGSSDDGIYRWDIPGGTWDIYGDADYQSDTSTLGTSLAVAAIDHDGAHMTGYALLESAAKPFVWSLSDGFEQIALPDGFEAGMGMLMSRDGDVVGGIMSGTAGNDITSLVEPHAYRWTEAGGVVDISVDRAERTGTYSDVVTGMSDDGSVIVGITSTGTSLTNVESISDWAAFRWSVAEGWQTVADYFTGKGIDITGMSFLAIGSPVLLTNAISADGTVMVGMGTIAEGSDPPVAMTWLSRCGGGYECGVTTVDGVYRSVESVGASGETANLHVDDLFDTVSHALAGPVGKNGSAYAYGSFDTDPMAGGGVGFDVRLSDTVTAGFLVDQSVLDTDLAYDGWSSFDATSVVAKIAGRPAAGFVWEAGLAAAWLDGDVKRGYLNGVDPVTSRGDTSGYTLGASATLGWRFALPAPATSLTPYATYTVMQSDFDGWTETNGPFPAVISGFTTTTQLIRAGLELEHRFAAGPTARLGLAGVHRETDGDTIAFDLPGLFGGTVEGDVGAANWLETSLAFDVPFGASVSGLAKVTGRLPDEGDASVAGHIGLKIAY</sequence>
<comment type="caution">
    <text evidence="2">The sequence shown here is derived from an EMBL/GenBank/DDBJ whole genome shotgun (WGS) entry which is preliminary data.</text>
</comment>
<organism evidence="2 3">
    <name type="scientific">Prosthecomicrobium pneumaticum</name>
    <dbReference type="NCBI Taxonomy" id="81895"/>
    <lineage>
        <taxon>Bacteria</taxon>
        <taxon>Pseudomonadati</taxon>
        <taxon>Pseudomonadota</taxon>
        <taxon>Alphaproteobacteria</taxon>
        <taxon>Hyphomicrobiales</taxon>
        <taxon>Kaistiaceae</taxon>
        <taxon>Prosthecomicrobium</taxon>
    </lineage>
</organism>
<keyword evidence="3" id="KW-1185">Reference proteome</keyword>
<dbReference type="InterPro" id="IPR011044">
    <property type="entry name" value="Quino_amine_DH_bsu"/>
</dbReference>
<dbReference type="InterPro" id="IPR005546">
    <property type="entry name" value="Autotransporte_beta"/>
</dbReference>
<reference evidence="2 3" key="1">
    <citation type="submission" date="2020-08" db="EMBL/GenBank/DDBJ databases">
        <title>Genomic Encyclopedia of Type Strains, Phase IV (KMG-IV): sequencing the most valuable type-strain genomes for metagenomic binning, comparative biology and taxonomic classification.</title>
        <authorList>
            <person name="Goeker M."/>
        </authorList>
    </citation>
    <scope>NUCLEOTIDE SEQUENCE [LARGE SCALE GENOMIC DNA]</scope>
    <source>
        <strain evidence="2 3">DSM 16268</strain>
    </source>
</reference>